<feature type="compositionally biased region" description="Polar residues" evidence="24">
    <location>
        <begin position="145"/>
        <end position="156"/>
    </location>
</feature>
<evidence type="ECO:0000256" key="3">
    <source>
        <dbReference type="ARBA" id="ARBA00007747"/>
    </source>
</evidence>
<feature type="compositionally biased region" description="Low complexity" evidence="24">
    <location>
        <begin position="24"/>
        <end position="36"/>
    </location>
</feature>
<dbReference type="CDD" id="cd12282">
    <property type="entry name" value="RRM2_TatSF1_like"/>
    <property type="match status" value="1"/>
</dbReference>
<evidence type="ECO:0000256" key="20">
    <source>
        <dbReference type="ARBA" id="ARBA00062124"/>
    </source>
</evidence>
<sequence length="679" mass="77267">MSEKSEEMPEASSETAELIEKSESTPTPTSAAPKTTLLHEEIISTTSREQIEEASTTREQEQSTSTGINAEKIESENAEITESENVANATVSTDVVGATEIHRNESAVERAKVGMEKDDKQTVLDKEEESNQALNPKFTEADKNPQPSASTPSTEAQLDDNYAQHVTYETDGSAIYTDPNTHQRYKWSTTENNWLPCDADKAESTTTSTENPYENEHYKWCSQTQKWIPKVQQQTTETEHYKWDAEKKEWIPKTGAAQTTDPKTNATDPANVIYDIDEDGQRIYTDKDGTVFFWDESKNAWFPKIDDDFMAHYQMNYGFIDNTSASEEEARRKAEEEKKQKELELQRMTEEAKAAAEAAAANANGEGAPAIKRKAQEPPKWFDLDPEQNTKVYVSNLPLDITMDEFAELMGKCGMIMRDPQTQKYKLKLYAESDGQLKGDGLCDYIKVESVGLALNILDEYNLRGHKIRVQRAKFQMRGEYNPALKPKRKKKDKEKLQKMKEKLFDWRPEKMRGERSKNEKVVIIKNLFDPIIFEKEVQLILDYQNELREECSKCGTVRKVVIYDRHPEGIAQVNMADPEEADVVIQMMHGRFFGQRKLSAEHWDGKTKYKIVETEAEVQKRLSHWDQYLTNEENEERDAIQKALNEPTVAAAAPSNAGETPVQQNELGSDAAGTPEVC</sequence>
<dbReference type="EMBL" id="GAKP01017971">
    <property type="protein sequence ID" value="JAC40981.1"/>
    <property type="molecule type" value="Transcribed_RNA"/>
</dbReference>
<comment type="similarity">
    <text evidence="3">Belongs to the HTATSF1 family.</text>
</comment>
<evidence type="ECO:0000259" key="25">
    <source>
        <dbReference type="PROSITE" id="PS50102"/>
    </source>
</evidence>
<evidence type="ECO:0000256" key="22">
    <source>
        <dbReference type="PROSITE-ProRule" id="PRU00176"/>
    </source>
</evidence>
<feature type="compositionally biased region" description="Polar residues" evidence="24">
    <location>
        <begin position="658"/>
        <end position="668"/>
    </location>
</feature>
<feature type="coiled-coil region" evidence="23">
    <location>
        <begin position="320"/>
        <end position="358"/>
    </location>
</feature>
<gene>
    <name evidence="26" type="primary">HTSF1</name>
</gene>
<keyword evidence="11" id="KW-0832">Ubl conjugation</keyword>
<keyword evidence="19" id="KW-0539">Nucleus</keyword>
<keyword evidence="4" id="KW-0158">Chromosome</keyword>
<evidence type="ECO:0000256" key="2">
    <source>
        <dbReference type="ARBA" id="ARBA00004286"/>
    </source>
</evidence>
<dbReference type="PANTHER" id="PTHR15608:SF0">
    <property type="entry name" value="HIV TAT-SPECIFIC FACTOR 1"/>
    <property type="match status" value="1"/>
</dbReference>
<dbReference type="OrthoDB" id="10258585at2759"/>
<evidence type="ECO:0000256" key="19">
    <source>
        <dbReference type="ARBA" id="ARBA00023242"/>
    </source>
</evidence>
<evidence type="ECO:0000256" key="15">
    <source>
        <dbReference type="ARBA" id="ARBA00023159"/>
    </source>
</evidence>
<dbReference type="GO" id="GO:0006281">
    <property type="term" value="P:DNA repair"/>
    <property type="evidence" value="ECO:0007669"/>
    <property type="project" value="UniProtKB-KW"/>
</dbReference>
<evidence type="ECO:0000256" key="4">
    <source>
        <dbReference type="ARBA" id="ARBA00022454"/>
    </source>
</evidence>
<feature type="compositionally biased region" description="Polar residues" evidence="24">
    <location>
        <begin position="83"/>
        <end position="93"/>
    </location>
</feature>
<dbReference type="Pfam" id="PF00076">
    <property type="entry name" value="RRM_1"/>
    <property type="match status" value="1"/>
</dbReference>
<dbReference type="GO" id="GO:0003723">
    <property type="term" value="F:RNA binding"/>
    <property type="evidence" value="ECO:0007669"/>
    <property type="project" value="UniProtKB-UniRule"/>
</dbReference>
<feature type="region of interest" description="Disordered" evidence="24">
    <location>
        <begin position="650"/>
        <end position="679"/>
    </location>
</feature>
<dbReference type="GO" id="GO:0000398">
    <property type="term" value="P:mRNA splicing, via spliceosome"/>
    <property type="evidence" value="ECO:0007669"/>
    <property type="project" value="InterPro"/>
</dbReference>
<feature type="compositionally biased region" description="Basic and acidic residues" evidence="24">
    <location>
        <begin position="49"/>
        <end position="61"/>
    </location>
</feature>
<reference evidence="26" key="1">
    <citation type="journal article" date="2014" name="BMC Genomics">
        <title>Characterizing the developmental transcriptome of the oriental fruit fly, Bactrocera dorsalis (Diptera: Tephritidae) through comparative genomic analysis with Drosophila melanogaster utilizing modENCODE datasets.</title>
        <authorList>
            <person name="Geib S.M."/>
            <person name="Calla B."/>
            <person name="Hall B."/>
            <person name="Hou S."/>
            <person name="Manoukis N.C."/>
        </authorList>
    </citation>
    <scope>NUCLEOTIDE SEQUENCE</scope>
    <source>
        <strain evidence="26">Punador</strain>
    </source>
</reference>
<evidence type="ECO:0000256" key="8">
    <source>
        <dbReference type="ARBA" id="ARBA00022728"/>
    </source>
</evidence>
<keyword evidence="16" id="KW-0804">Transcription</keyword>
<dbReference type="SUPFAM" id="SSF54928">
    <property type="entry name" value="RNA-binding domain, RBD"/>
    <property type="match status" value="2"/>
</dbReference>
<dbReference type="InterPro" id="IPR034392">
    <property type="entry name" value="TatSF1-like_RRM1"/>
</dbReference>
<comment type="subunit">
    <text evidence="20">Component of the 17S U2 SnRNP complex, a ribonucleoprotein complex that contains small nuclear RNA (snRNA) U2 and a number of specific proteins. Within the 17S U2 SnRNP complex, interacts (via UHM region) directly with SF3B1. Component of a complex which is at least composed of HTATSF1/Tat-SF1, the P-TEFb complex components CDK9 and CCNT1, RNA polymerase II, SUPT5H, and NCL/nucleolin. Interacts with GTF2F2/RAP30 and POLR2A. Interacts with TCERG1/CA150. Interacts with (poly-ADP-ribosylated) RPA1; promoting HTATSF1 recruitment to DNA damage sites. Interacts (when phosphorylated) with TOPBP1; promoting recruitment of TOPBP1 to DNA damage sites during S-phase.</text>
</comment>
<feature type="domain" description="RRM" evidence="25">
    <location>
        <begin position="390"/>
        <end position="475"/>
    </location>
</feature>
<evidence type="ECO:0000256" key="21">
    <source>
        <dbReference type="ARBA" id="ARBA00073773"/>
    </source>
</evidence>
<feature type="compositionally biased region" description="Basic and acidic residues" evidence="24">
    <location>
        <begin position="100"/>
        <end position="125"/>
    </location>
</feature>
<keyword evidence="10" id="KW-0227">DNA damage</keyword>
<evidence type="ECO:0000256" key="11">
    <source>
        <dbReference type="ARBA" id="ARBA00022843"/>
    </source>
</evidence>
<dbReference type="InterPro" id="IPR012677">
    <property type="entry name" value="Nucleotide-bd_a/b_plait_sf"/>
</dbReference>
<dbReference type="FunFam" id="3.30.70.330:FF:000202">
    <property type="entry name" value="HIV Tat-specific factor 1"/>
    <property type="match status" value="1"/>
</dbReference>
<keyword evidence="12 22" id="KW-0694">RNA-binding</keyword>
<dbReference type="Gene3D" id="3.30.70.330">
    <property type="match status" value="2"/>
</dbReference>
<dbReference type="SMART" id="SM00360">
    <property type="entry name" value="RRM"/>
    <property type="match status" value="2"/>
</dbReference>
<evidence type="ECO:0000256" key="24">
    <source>
        <dbReference type="SAM" id="MobiDB-lite"/>
    </source>
</evidence>
<keyword evidence="15" id="KW-0010">Activator</keyword>
<dbReference type="FunFam" id="3.30.70.330:FF:000105">
    <property type="entry name" value="HIV Tat-specific factor 1 homolog"/>
    <property type="match status" value="1"/>
</dbReference>
<evidence type="ECO:0000256" key="9">
    <source>
        <dbReference type="ARBA" id="ARBA00022737"/>
    </source>
</evidence>
<proteinExistence type="inferred from homology"/>
<keyword evidence="23" id="KW-0175">Coiled coil</keyword>
<organism evidence="26">
    <name type="scientific">Bactrocera dorsalis</name>
    <name type="common">Oriental fruit fly</name>
    <name type="synonym">Dacus dorsalis</name>
    <dbReference type="NCBI Taxonomy" id="27457"/>
    <lineage>
        <taxon>Eukaryota</taxon>
        <taxon>Metazoa</taxon>
        <taxon>Ecdysozoa</taxon>
        <taxon>Arthropoda</taxon>
        <taxon>Hexapoda</taxon>
        <taxon>Insecta</taxon>
        <taxon>Pterygota</taxon>
        <taxon>Neoptera</taxon>
        <taxon>Endopterygota</taxon>
        <taxon>Diptera</taxon>
        <taxon>Brachycera</taxon>
        <taxon>Muscomorpha</taxon>
        <taxon>Tephritoidea</taxon>
        <taxon>Tephritidae</taxon>
        <taxon>Bactrocera</taxon>
        <taxon>Bactrocera</taxon>
    </lineage>
</organism>
<evidence type="ECO:0000313" key="26">
    <source>
        <dbReference type="EMBL" id="JAC40981.1"/>
    </source>
</evidence>
<evidence type="ECO:0000256" key="13">
    <source>
        <dbReference type="ARBA" id="ARBA00022990"/>
    </source>
</evidence>
<accession>A0A034VCD8</accession>
<keyword evidence="14" id="KW-0805">Transcription regulation</keyword>
<keyword evidence="18" id="KW-0234">DNA repair</keyword>
<comment type="subcellular location">
    <subcellularLocation>
        <location evidence="2">Chromosome</location>
    </subcellularLocation>
    <subcellularLocation>
        <location evidence="1">Nucleus</location>
    </subcellularLocation>
</comment>
<evidence type="ECO:0000256" key="1">
    <source>
        <dbReference type="ARBA" id="ARBA00004123"/>
    </source>
</evidence>
<evidence type="ECO:0000256" key="23">
    <source>
        <dbReference type="SAM" id="Coils"/>
    </source>
</evidence>
<evidence type="ECO:0000256" key="5">
    <source>
        <dbReference type="ARBA" id="ARBA00022499"/>
    </source>
</evidence>
<dbReference type="PANTHER" id="PTHR15608">
    <property type="entry name" value="SPLICING FACTOR U2AF-ASSOCIATED PROTEIN 2"/>
    <property type="match status" value="1"/>
</dbReference>
<dbReference type="InterPro" id="IPR034393">
    <property type="entry name" value="TatSF1-like"/>
</dbReference>
<evidence type="ECO:0000256" key="16">
    <source>
        <dbReference type="ARBA" id="ARBA00023163"/>
    </source>
</evidence>
<protein>
    <recommendedName>
        <fullName evidence="21">17S U2 SnRNP complex component HTATSF1</fullName>
    </recommendedName>
</protein>
<dbReference type="AlphaFoldDB" id="A0A034VCD8"/>
<dbReference type="InterPro" id="IPR035979">
    <property type="entry name" value="RBD_domain_sf"/>
</dbReference>
<evidence type="ECO:0000256" key="12">
    <source>
        <dbReference type="ARBA" id="ARBA00022884"/>
    </source>
</evidence>
<keyword evidence="7" id="KW-0507">mRNA processing</keyword>
<evidence type="ECO:0000256" key="10">
    <source>
        <dbReference type="ARBA" id="ARBA00022763"/>
    </source>
</evidence>
<dbReference type="PROSITE" id="PS50102">
    <property type="entry name" value="RRM"/>
    <property type="match status" value="1"/>
</dbReference>
<keyword evidence="5" id="KW-1017">Isopeptide bond</keyword>
<dbReference type="CDD" id="cd12281">
    <property type="entry name" value="RRM1_TatSF1_like"/>
    <property type="match status" value="1"/>
</dbReference>
<evidence type="ECO:0000256" key="17">
    <source>
        <dbReference type="ARBA" id="ARBA00023187"/>
    </source>
</evidence>
<evidence type="ECO:0000256" key="7">
    <source>
        <dbReference type="ARBA" id="ARBA00022664"/>
    </source>
</evidence>
<evidence type="ECO:0000256" key="6">
    <source>
        <dbReference type="ARBA" id="ARBA00022553"/>
    </source>
</evidence>
<keyword evidence="17" id="KW-0508">mRNA splicing</keyword>
<dbReference type="GO" id="GO:0005686">
    <property type="term" value="C:U2 snRNP"/>
    <property type="evidence" value="ECO:0007669"/>
    <property type="project" value="TreeGrafter"/>
</dbReference>
<evidence type="ECO:0000256" key="18">
    <source>
        <dbReference type="ARBA" id="ARBA00023204"/>
    </source>
</evidence>
<keyword evidence="9" id="KW-0677">Repeat</keyword>
<keyword evidence="8" id="KW-0747">Spliceosome</keyword>
<keyword evidence="6" id="KW-0597">Phosphoprotein</keyword>
<dbReference type="GO" id="GO:0005694">
    <property type="term" value="C:chromosome"/>
    <property type="evidence" value="ECO:0007669"/>
    <property type="project" value="UniProtKB-SubCell"/>
</dbReference>
<name>A0A034VCD8_BACDO</name>
<keyword evidence="13" id="KW-0007">Acetylation</keyword>
<dbReference type="InterPro" id="IPR000504">
    <property type="entry name" value="RRM_dom"/>
</dbReference>
<feature type="region of interest" description="Disordered" evidence="24">
    <location>
        <begin position="1"/>
        <end position="159"/>
    </location>
</feature>
<dbReference type="GO" id="GO:0005684">
    <property type="term" value="C:U2-type spliceosomal complex"/>
    <property type="evidence" value="ECO:0007669"/>
    <property type="project" value="TreeGrafter"/>
</dbReference>
<evidence type="ECO:0000256" key="14">
    <source>
        <dbReference type="ARBA" id="ARBA00023015"/>
    </source>
</evidence>